<keyword evidence="1" id="KW-0472">Membrane</keyword>
<feature type="transmembrane region" description="Helical" evidence="1">
    <location>
        <begin position="206"/>
        <end position="225"/>
    </location>
</feature>
<proteinExistence type="predicted"/>
<evidence type="ECO:0008006" key="4">
    <source>
        <dbReference type="Google" id="ProtNLM"/>
    </source>
</evidence>
<keyword evidence="3" id="KW-1185">Reference proteome</keyword>
<evidence type="ECO:0000313" key="2">
    <source>
        <dbReference type="EMBL" id="GLR54001.1"/>
    </source>
</evidence>
<dbReference type="PANTHER" id="PTHR39456">
    <property type="entry name" value="METAL-DEPENDENT HYDROLASE"/>
    <property type="match status" value="1"/>
</dbReference>
<evidence type="ECO:0000313" key="3">
    <source>
        <dbReference type="Proteomes" id="UP001156702"/>
    </source>
</evidence>
<dbReference type="EMBL" id="BSOP01000044">
    <property type="protein sequence ID" value="GLR54001.1"/>
    <property type="molecule type" value="Genomic_DNA"/>
</dbReference>
<organism evidence="2 3">
    <name type="scientific">Shinella yambaruensis</name>
    <dbReference type="NCBI Taxonomy" id="415996"/>
    <lineage>
        <taxon>Bacteria</taxon>
        <taxon>Pseudomonadati</taxon>
        <taxon>Pseudomonadota</taxon>
        <taxon>Alphaproteobacteria</taxon>
        <taxon>Hyphomicrobiales</taxon>
        <taxon>Rhizobiaceae</taxon>
        <taxon>Shinella</taxon>
    </lineage>
</organism>
<dbReference type="PIRSF" id="PIRSF007580">
    <property type="entry name" value="UCP07580"/>
    <property type="match status" value="1"/>
</dbReference>
<evidence type="ECO:0000256" key="1">
    <source>
        <dbReference type="SAM" id="Phobius"/>
    </source>
</evidence>
<name>A0ABQ5ZQH9_9HYPH</name>
<accession>A0ABQ5ZQH9</accession>
<feature type="transmembrane region" description="Helical" evidence="1">
    <location>
        <begin position="241"/>
        <end position="258"/>
    </location>
</feature>
<keyword evidence="1" id="KW-1133">Transmembrane helix</keyword>
<reference evidence="3" key="1">
    <citation type="journal article" date="2019" name="Int. J. Syst. Evol. Microbiol.">
        <title>The Global Catalogue of Microorganisms (GCM) 10K type strain sequencing project: providing services to taxonomists for standard genome sequencing and annotation.</title>
        <authorList>
            <consortium name="The Broad Institute Genomics Platform"/>
            <consortium name="The Broad Institute Genome Sequencing Center for Infectious Disease"/>
            <person name="Wu L."/>
            <person name="Ma J."/>
        </authorList>
    </citation>
    <scope>NUCLEOTIDE SEQUENCE [LARGE SCALE GENOMIC DNA]</scope>
    <source>
        <strain evidence="3">NBRC 102122</strain>
    </source>
</reference>
<keyword evidence="1" id="KW-0812">Transmembrane</keyword>
<dbReference type="InterPro" id="IPR016516">
    <property type="entry name" value="UCP07580"/>
</dbReference>
<gene>
    <name evidence="2" type="ORF">GCM10007923_52180</name>
</gene>
<comment type="caution">
    <text evidence="2">The sequence shown here is derived from an EMBL/GenBank/DDBJ whole genome shotgun (WGS) entry which is preliminary data.</text>
</comment>
<dbReference type="PANTHER" id="PTHR39456:SF1">
    <property type="entry name" value="METAL-DEPENDENT HYDROLASE"/>
    <property type="match status" value="1"/>
</dbReference>
<protein>
    <recommendedName>
        <fullName evidence="4">Metal-dependent hydrolase</fullName>
    </recommendedName>
</protein>
<dbReference type="Proteomes" id="UP001156702">
    <property type="component" value="Unassembled WGS sequence"/>
</dbReference>
<dbReference type="Pfam" id="PF10118">
    <property type="entry name" value="Metal_hydrol"/>
    <property type="match status" value="1"/>
</dbReference>
<sequence length="302" mass="34286">MVTIVTDGAGYGWKGKEGATADHHGADDIIPRDIRFGIVDKPTRHWFAGDIVKTALADGLSIFLPEGERFFIRSLKHYATQLDDRELAEEINGYAVQEAYHTREHEDYNRAMAALGYDVKAMEGPVASALGLTKKPLQRLAVTCAIEHLTATLSTVTLRHPEMFDGAEPHYRRLWMWHALEEIEHKAVALDVLKKATANMSGWQRYLLRVIAMNATIVPFLLIFLRNTHLYAKTDGVKPGFRFWMRFLWVVFVSPGFWRRCIPLLLRYYLPGFDPRNSDDAALVMKGREWIAREMPAAGATA</sequence>